<dbReference type="SUPFAM" id="SSF51556">
    <property type="entry name" value="Metallo-dependent hydrolases"/>
    <property type="match status" value="1"/>
</dbReference>
<organism evidence="4 5">
    <name type="scientific">Mangrovimicrobium sediminis</name>
    <dbReference type="NCBI Taxonomy" id="2562682"/>
    <lineage>
        <taxon>Bacteria</taxon>
        <taxon>Pseudomonadati</taxon>
        <taxon>Pseudomonadota</taxon>
        <taxon>Gammaproteobacteria</taxon>
        <taxon>Cellvibrionales</taxon>
        <taxon>Halieaceae</taxon>
        <taxon>Mangrovimicrobium</taxon>
    </lineage>
</organism>
<feature type="domain" description="Amidohydrolase-related" evidence="3">
    <location>
        <begin position="57"/>
        <end position="428"/>
    </location>
</feature>
<dbReference type="Pfam" id="PF01979">
    <property type="entry name" value="Amidohydro_1"/>
    <property type="match status" value="1"/>
</dbReference>
<dbReference type="InterPro" id="IPR050287">
    <property type="entry name" value="MTA/SAH_deaminase"/>
</dbReference>
<evidence type="ECO:0000256" key="2">
    <source>
        <dbReference type="ARBA" id="ARBA00022801"/>
    </source>
</evidence>
<evidence type="ECO:0000259" key="3">
    <source>
        <dbReference type="Pfam" id="PF01979"/>
    </source>
</evidence>
<evidence type="ECO:0000256" key="1">
    <source>
        <dbReference type="ARBA" id="ARBA00006745"/>
    </source>
</evidence>
<dbReference type="InterPro" id="IPR006680">
    <property type="entry name" value="Amidohydro-rel"/>
</dbReference>
<dbReference type="PANTHER" id="PTHR43794:SF11">
    <property type="entry name" value="AMIDOHYDROLASE-RELATED DOMAIN-CONTAINING PROTEIN"/>
    <property type="match status" value="1"/>
</dbReference>
<accession>A0A4Z0M5D5</accession>
<dbReference type="Proteomes" id="UP000298050">
    <property type="component" value="Unassembled WGS sequence"/>
</dbReference>
<dbReference type="SMR" id="A0A4Z0M5D5"/>
<comment type="similarity">
    <text evidence="1">Belongs to the metallo-dependent hydrolases superfamily. ATZ/TRZ family.</text>
</comment>
<dbReference type="AlphaFoldDB" id="A0A4Z0M5D5"/>
<protein>
    <submittedName>
        <fullName evidence="4">Amidohydrolase</fullName>
    </submittedName>
</protein>
<dbReference type="PANTHER" id="PTHR43794">
    <property type="entry name" value="AMINOHYDROLASE SSNA-RELATED"/>
    <property type="match status" value="1"/>
</dbReference>
<dbReference type="GO" id="GO:0016810">
    <property type="term" value="F:hydrolase activity, acting on carbon-nitrogen (but not peptide) bonds"/>
    <property type="evidence" value="ECO:0007669"/>
    <property type="project" value="InterPro"/>
</dbReference>
<evidence type="ECO:0000313" key="5">
    <source>
        <dbReference type="Proteomes" id="UP000298050"/>
    </source>
</evidence>
<dbReference type="Gene3D" id="3.20.20.140">
    <property type="entry name" value="Metal-dependent hydrolases"/>
    <property type="match status" value="1"/>
</dbReference>
<keyword evidence="2 4" id="KW-0378">Hydrolase</keyword>
<proteinExistence type="inferred from homology"/>
<dbReference type="OrthoDB" id="9787621at2"/>
<gene>
    <name evidence="4" type="ORF">E4634_05360</name>
</gene>
<dbReference type="RefSeq" id="WP_135441588.1">
    <property type="nucleotide sequence ID" value="NZ_SRLE01000005.1"/>
</dbReference>
<name>A0A4Z0M5D5_9GAMM</name>
<dbReference type="Gene3D" id="2.30.40.10">
    <property type="entry name" value="Urease, subunit C, domain 1"/>
    <property type="match status" value="1"/>
</dbReference>
<reference evidence="4 5" key="1">
    <citation type="submission" date="2019-04" db="EMBL/GenBank/DDBJ databases">
        <title>Taxonomy of novel Haliea sp. from mangrove soil of West Coast of India.</title>
        <authorList>
            <person name="Verma A."/>
            <person name="Kumar P."/>
            <person name="Krishnamurthi S."/>
        </authorList>
    </citation>
    <scope>NUCLEOTIDE SEQUENCE [LARGE SCALE GENOMIC DNA]</scope>
    <source>
        <strain evidence="4 5">SAOS-164</strain>
    </source>
</reference>
<dbReference type="EMBL" id="SRLE01000005">
    <property type="protein sequence ID" value="TGD74630.1"/>
    <property type="molecule type" value="Genomic_DNA"/>
</dbReference>
<evidence type="ECO:0000313" key="4">
    <source>
        <dbReference type="EMBL" id="TGD74630.1"/>
    </source>
</evidence>
<keyword evidence="5" id="KW-1185">Reference proteome</keyword>
<dbReference type="InterPro" id="IPR032466">
    <property type="entry name" value="Metal_Hydrolase"/>
</dbReference>
<dbReference type="SUPFAM" id="SSF51338">
    <property type="entry name" value="Composite domain of metallo-dependent hydrolases"/>
    <property type="match status" value="2"/>
</dbReference>
<comment type="caution">
    <text evidence="4">The sequence shown here is derived from an EMBL/GenBank/DDBJ whole genome shotgun (WGS) entry which is preliminary data.</text>
</comment>
<sequence>MSTVLFRNFRQLVCAGAPGSVLRDVDLCARDGMITAIGPQLPLTDVDEVVDCGGLTAYPGLVNTHHHFFQALVRNLPGLDWTTLSLLEWLDTIYPIFARLDEDCIYHASLISLADLLKHGCTTAFDHQYNFNSNMGSRVVDRQFEAAALLGARLHVGRGCNTLPMSAGSTIPDAMLETTDAFLADCERLIGAFHNPAPGAMAQVVVAPCQPVNSLPETFPEAAALARRHGVRLHTHLSEGENAAMLDRFGMRSLDWCESVGFVGPDVWFAHGWEFTPPEIARLAATGTGVAHCPAPVFLVGAEVTDLPAMVAADMTVGMGVDGQASNDSSNLAECMRLAYLLQCLNARHNPLPAPPPERYLHMATAGGAACLGRTDIGELAVGKAADFFCADLNGLDYAGADSDPLSLPAKVGFAGPAAMTVVHGRVVWRDGEFPGLDETQLRSAADALLREKLDGHLAPLRTPG</sequence>
<dbReference type="CDD" id="cd01298">
    <property type="entry name" value="ATZ_TRZ_like"/>
    <property type="match status" value="1"/>
</dbReference>
<dbReference type="InterPro" id="IPR011059">
    <property type="entry name" value="Metal-dep_hydrolase_composite"/>
</dbReference>